<dbReference type="AlphaFoldDB" id="A0A5J4ZBC3"/>
<gene>
    <name evidence="2" type="ORF">F0562_019084</name>
</gene>
<protein>
    <submittedName>
        <fullName evidence="2">Uncharacterized protein</fullName>
    </submittedName>
</protein>
<evidence type="ECO:0000313" key="2">
    <source>
        <dbReference type="EMBL" id="KAA8515905.1"/>
    </source>
</evidence>
<accession>A0A5J4ZBC3</accession>
<organism evidence="2 3">
    <name type="scientific">Nyssa sinensis</name>
    <dbReference type="NCBI Taxonomy" id="561372"/>
    <lineage>
        <taxon>Eukaryota</taxon>
        <taxon>Viridiplantae</taxon>
        <taxon>Streptophyta</taxon>
        <taxon>Embryophyta</taxon>
        <taxon>Tracheophyta</taxon>
        <taxon>Spermatophyta</taxon>
        <taxon>Magnoliopsida</taxon>
        <taxon>eudicotyledons</taxon>
        <taxon>Gunneridae</taxon>
        <taxon>Pentapetalae</taxon>
        <taxon>asterids</taxon>
        <taxon>Cornales</taxon>
        <taxon>Nyssaceae</taxon>
        <taxon>Nyssa</taxon>
    </lineage>
</organism>
<name>A0A5J4ZBC3_9ASTE</name>
<feature type="region of interest" description="Disordered" evidence="1">
    <location>
        <begin position="78"/>
        <end position="105"/>
    </location>
</feature>
<keyword evidence="3" id="KW-1185">Reference proteome</keyword>
<evidence type="ECO:0000256" key="1">
    <source>
        <dbReference type="SAM" id="MobiDB-lite"/>
    </source>
</evidence>
<dbReference type="Proteomes" id="UP000325577">
    <property type="component" value="Linkage Group LG9"/>
</dbReference>
<evidence type="ECO:0000313" key="3">
    <source>
        <dbReference type="Proteomes" id="UP000325577"/>
    </source>
</evidence>
<proteinExistence type="predicted"/>
<dbReference type="EMBL" id="CM018052">
    <property type="protein sequence ID" value="KAA8515905.1"/>
    <property type="molecule type" value="Genomic_DNA"/>
</dbReference>
<sequence length="137" mass="15663">MAASEASCRVDTAEGDSLHVTATRPKCLEWQCRRFPFLLSLPFDNVRPRHPQRILESSRPKSMSQLCLDQMQCPPRRRAHREKSLCSPPSPSPSLISKSGDLNPRRHQFHPIARIRNGFKWSSSAKRKCSSRCRQPA</sequence>
<reference evidence="2 3" key="1">
    <citation type="submission" date="2019-09" db="EMBL/GenBank/DDBJ databases">
        <title>A chromosome-level genome assembly of the Chinese tupelo Nyssa sinensis.</title>
        <authorList>
            <person name="Yang X."/>
            <person name="Kang M."/>
            <person name="Yang Y."/>
            <person name="Xiong H."/>
            <person name="Wang M."/>
            <person name="Zhang Z."/>
            <person name="Wang Z."/>
            <person name="Wu H."/>
            <person name="Ma T."/>
            <person name="Liu J."/>
            <person name="Xi Z."/>
        </authorList>
    </citation>
    <scope>NUCLEOTIDE SEQUENCE [LARGE SCALE GENOMIC DNA]</scope>
    <source>
        <strain evidence="2">J267</strain>
        <tissue evidence="2">Leaf</tissue>
    </source>
</reference>